<accession>A0A6J8F0P1</accession>
<organism evidence="2 3">
    <name type="scientific">Mytilus coruscus</name>
    <name type="common">Sea mussel</name>
    <dbReference type="NCBI Taxonomy" id="42192"/>
    <lineage>
        <taxon>Eukaryota</taxon>
        <taxon>Metazoa</taxon>
        <taxon>Spiralia</taxon>
        <taxon>Lophotrochozoa</taxon>
        <taxon>Mollusca</taxon>
        <taxon>Bivalvia</taxon>
        <taxon>Autobranchia</taxon>
        <taxon>Pteriomorphia</taxon>
        <taxon>Mytilida</taxon>
        <taxon>Mytiloidea</taxon>
        <taxon>Mytilidae</taxon>
        <taxon>Mytilinae</taxon>
        <taxon>Mytilus</taxon>
    </lineage>
</organism>
<proteinExistence type="predicted"/>
<reference evidence="2 3" key="1">
    <citation type="submission" date="2020-06" db="EMBL/GenBank/DDBJ databases">
        <authorList>
            <person name="Li R."/>
            <person name="Bekaert M."/>
        </authorList>
    </citation>
    <scope>NUCLEOTIDE SEQUENCE [LARGE SCALE GENOMIC DNA]</scope>
    <source>
        <strain evidence="3">wild</strain>
    </source>
</reference>
<evidence type="ECO:0000313" key="3">
    <source>
        <dbReference type="Proteomes" id="UP000507470"/>
    </source>
</evidence>
<dbReference type="AlphaFoldDB" id="A0A6J8F0P1"/>
<keyword evidence="3" id="KW-1185">Reference proteome</keyword>
<dbReference type="Proteomes" id="UP000507470">
    <property type="component" value="Unassembled WGS sequence"/>
</dbReference>
<dbReference type="EMBL" id="CACVKT020010430">
    <property type="protein sequence ID" value="CAC5426478.1"/>
    <property type="molecule type" value="Genomic_DNA"/>
</dbReference>
<evidence type="ECO:0000313" key="2">
    <source>
        <dbReference type="EMBL" id="CAC5426478.1"/>
    </source>
</evidence>
<name>A0A6J8F0P1_MYTCO</name>
<gene>
    <name evidence="2" type="ORF">MCOR_58177</name>
</gene>
<sequence>MSKSKFINCLCEYCVNIELSIDALRSFTSRRRQETENENRPHEATENENQNENQQPAVTDVQENETVKDTDDGTVIIIEENTESDENIIIVENGIQEIPINIDENTIEHEGMEEVINLPANEGNDNANNRNGFLETNFSYQALLYVKKDNLTYKKICIDRKCVTLWNTQTG</sequence>
<feature type="compositionally biased region" description="Basic and acidic residues" evidence="1">
    <location>
        <begin position="32"/>
        <end position="45"/>
    </location>
</feature>
<protein>
    <submittedName>
        <fullName evidence="2">Uncharacterized protein</fullName>
    </submittedName>
</protein>
<evidence type="ECO:0000256" key="1">
    <source>
        <dbReference type="SAM" id="MobiDB-lite"/>
    </source>
</evidence>
<feature type="region of interest" description="Disordered" evidence="1">
    <location>
        <begin position="32"/>
        <end position="71"/>
    </location>
</feature>